<evidence type="ECO:0000256" key="10">
    <source>
        <dbReference type="ARBA" id="ARBA00023004"/>
    </source>
</evidence>
<name>A0A0U4GH49_9NEOP</name>
<dbReference type="PRINTS" id="PR00463">
    <property type="entry name" value="EP450I"/>
</dbReference>
<dbReference type="PROSITE" id="PS00086">
    <property type="entry name" value="CYTOCHROME_P450"/>
    <property type="match status" value="1"/>
</dbReference>
<dbReference type="GO" id="GO:0016712">
    <property type="term" value="F:oxidoreductase activity, acting on paired donors, with incorporation or reduction of molecular oxygen, reduced flavin or flavoprotein as one donor, and incorporation of one atom of oxygen"/>
    <property type="evidence" value="ECO:0007669"/>
    <property type="project" value="UniProtKB-EC"/>
</dbReference>
<dbReference type="InterPro" id="IPR050476">
    <property type="entry name" value="Insect_CytP450_Detox"/>
</dbReference>
<evidence type="ECO:0000256" key="5">
    <source>
        <dbReference type="ARBA" id="ARBA00022617"/>
    </source>
</evidence>
<evidence type="ECO:0000256" key="8">
    <source>
        <dbReference type="ARBA" id="ARBA00022848"/>
    </source>
</evidence>
<dbReference type="SUPFAM" id="SSF48264">
    <property type="entry name" value="Cytochrome P450"/>
    <property type="match status" value="1"/>
</dbReference>
<proteinExistence type="evidence at transcript level"/>
<keyword evidence="9 14" id="KW-0560">Oxidoreductase</keyword>
<feature type="transmembrane region" description="Helical" evidence="15">
    <location>
        <begin position="220"/>
        <end position="237"/>
    </location>
</feature>
<dbReference type="PRINTS" id="PR00385">
    <property type="entry name" value="P450"/>
</dbReference>
<comment type="cofactor">
    <cofactor evidence="1 13">
        <name>heme</name>
        <dbReference type="ChEBI" id="CHEBI:30413"/>
    </cofactor>
</comment>
<keyword evidence="5 13" id="KW-0349">Heme</keyword>
<evidence type="ECO:0000256" key="11">
    <source>
        <dbReference type="ARBA" id="ARBA00023033"/>
    </source>
</evidence>
<keyword evidence="12 15" id="KW-0472">Membrane</keyword>
<dbReference type="CDD" id="cd11056">
    <property type="entry name" value="CYP6-like"/>
    <property type="match status" value="1"/>
</dbReference>
<evidence type="ECO:0000256" key="15">
    <source>
        <dbReference type="SAM" id="Phobius"/>
    </source>
</evidence>
<dbReference type="GO" id="GO:0005789">
    <property type="term" value="C:endoplasmic reticulum membrane"/>
    <property type="evidence" value="ECO:0007669"/>
    <property type="project" value="UniProtKB-SubCell"/>
</dbReference>
<protein>
    <submittedName>
        <fullName evidence="16">Cytochrome P450</fullName>
        <ecNumber evidence="16">1.14.14.1</ecNumber>
    </submittedName>
</protein>
<dbReference type="GO" id="GO:0005506">
    <property type="term" value="F:iron ion binding"/>
    <property type="evidence" value="ECO:0007669"/>
    <property type="project" value="InterPro"/>
</dbReference>
<dbReference type="InterPro" id="IPR036396">
    <property type="entry name" value="Cyt_P450_sf"/>
</dbReference>
<evidence type="ECO:0000256" key="14">
    <source>
        <dbReference type="RuleBase" id="RU000461"/>
    </source>
</evidence>
<dbReference type="InterPro" id="IPR001128">
    <property type="entry name" value="Cyt_P450"/>
</dbReference>
<dbReference type="EC" id="1.14.14.1" evidence="16"/>
<dbReference type="PANTHER" id="PTHR24292:SF100">
    <property type="entry name" value="CYTOCHROME P450 6A16, ISOFORM B-RELATED"/>
    <property type="match status" value="1"/>
</dbReference>
<keyword evidence="11 14" id="KW-0503">Monooxygenase</keyword>
<dbReference type="EMBL" id="KT071009">
    <property type="protein sequence ID" value="ALX81394.1"/>
    <property type="molecule type" value="mRNA"/>
</dbReference>
<dbReference type="FunFam" id="1.10.630.10:FF:000042">
    <property type="entry name" value="Cytochrome P450"/>
    <property type="match status" value="1"/>
</dbReference>
<gene>
    <name evidence="16" type="primary">CYP6JN1</name>
</gene>
<dbReference type="PANTHER" id="PTHR24292">
    <property type="entry name" value="CYTOCHROME P450"/>
    <property type="match status" value="1"/>
</dbReference>
<keyword evidence="15" id="KW-1133">Transmembrane helix</keyword>
<evidence type="ECO:0000256" key="12">
    <source>
        <dbReference type="ARBA" id="ARBA00023136"/>
    </source>
</evidence>
<reference evidence="16" key="1">
    <citation type="submission" date="2015-06" db="EMBL/GenBank/DDBJ databases">
        <title>Sequence analysis and expression characteristics of multiple P450 genes from Liposcelis entomophila (Psocoptera: Liposcelididae).</title>
        <authorList>
            <person name="Li T."/>
        </authorList>
    </citation>
    <scope>NUCLEOTIDE SEQUENCE</scope>
</reference>
<comment type="similarity">
    <text evidence="4 14">Belongs to the cytochrome P450 family.</text>
</comment>
<feature type="binding site" description="axial binding residue" evidence="13">
    <location>
        <position position="461"/>
    </location>
    <ligand>
        <name>heme</name>
        <dbReference type="ChEBI" id="CHEBI:30413"/>
    </ligand>
    <ligandPart>
        <name>Fe</name>
        <dbReference type="ChEBI" id="CHEBI:18248"/>
    </ligandPart>
</feature>
<dbReference type="AlphaFoldDB" id="A0A0U4GH49"/>
<evidence type="ECO:0000256" key="6">
    <source>
        <dbReference type="ARBA" id="ARBA00022723"/>
    </source>
</evidence>
<evidence type="ECO:0000256" key="1">
    <source>
        <dbReference type="ARBA" id="ARBA00001971"/>
    </source>
</evidence>
<comment type="subcellular location">
    <subcellularLocation>
        <location evidence="3">Endoplasmic reticulum membrane</location>
        <topology evidence="3">Peripheral membrane protein</topology>
    </subcellularLocation>
    <subcellularLocation>
        <location evidence="2">Microsome membrane</location>
        <topology evidence="2">Peripheral membrane protein</topology>
    </subcellularLocation>
</comment>
<evidence type="ECO:0000256" key="3">
    <source>
        <dbReference type="ARBA" id="ARBA00004406"/>
    </source>
</evidence>
<keyword evidence="15" id="KW-0812">Transmembrane</keyword>
<dbReference type="Gene3D" id="1.10.630.10">
    <property type="entry name" value="Cytochrome P450"/>
    <property type="match status" value="1"/>
</dbReference>
<evidence type="ECO:0000313" key="16">
    <source>
        <dbReference type="EMBL" id="ALX81394.1"/>
    </source>
</evidence>
<accession>A0A0U4GH49</accession>
<feature type="transmembrane region" description="Helical" evidence="15">
    <location>
        <begin position="6"/>
        <end position="27"/>
    </location>
</feature>
<dbReference type="InterPro" id="IPR002401">
    <property type="entry name" value="Cyt_P450_E_grp-I"/>
</dbReference>
<dbReference type="GO" id="GO:0020037">
    <property type="term" value="F:heme binding"/>
    <property type="evidence" value="ECO:0007669"/>
    <property type="project" value="InterPro"/>
</dbReference>
<evidence type="ECO:0000256" key="4">
    <source>
        <dbReference type="ARBA" id="ARBA00010617"/>
    </source>
</evidence>
<dbReference type="Pfam" id="PF00067">
    <property type="entry name" value="p450"/>
    <property type="match status" value="1"/>
</dbReference>
<keyword evidence="8" id="KW-0492">Microsome</keyword>
<evidence type="ECO:0000256" key="9">
    <source>
        <dbReference type="ARBA" id="ARBA00023002"/>
    </source>
</evidence>
<dbReference type="InterPro" id="IPR017972">
    <property type="entry name" value="Cyt_P450_CS"/>
</dbReference>
<sequence>MALLTSYLLTDLLILVATVLTSVYLYFQHRFRYWSKKNVAHTQPSFPLGDLKGMGTEHSIGPLFQNIYDKYKNHKVVGVWMMATPTLVVNDVNLVKNVLVKDFNHFHDRGFDVDEELEPLAGHLFTMNGQKWRNLRIKLAPTFTSGRMKMMFPTMITVGEELVRVLNESVGDPDGVEVREMMGRYTTDVIASCAFGIEVSSLKNPDSEFRKMSKALNTRTVIEILGMWLTFIFPQAIRILRLHMIPKQVTKFFMAVVKDTMEYREKNDVKRNDFFQLLIQLKNKGFVEDADADADIGMDDRNTYDFTMEQAAAQAFVFLVAGFETSSSTMQFALYEVALKPELQAKLQKEVDAVVKKYNGQLTYEGIQEMTLLDQTVAETLRKYPIAPVLLRECTKDYTIPETNIVIEKGTRVIIPTLGIQRDPDIYPEPERFDPDRFSPEEKEKRDRYAYLPFGEGPRICIGNRFGLTQTKVGLALIFKNFNLVVCKKTPIPFSLDPKIDTLTPKETIYLKVEKRT</sequence>
<organism evidence="16">
    <name type="scientific">Liposcelis entomophila</name>
    <dbReference type="NCBI Taxonomy" id="550478"/>
    <lineage>
        <taxon>Eukaryota</taxon>
        <taxon>Metazoa</taxon>
        <taxon>Ecdysozoa</taxon>
        <taxon>Arthropoda</taxon>
        <taxon>Hexapoda</taxon>
        <taxon>Insecta</taxon>
        <taxon>Pterygota</taxon>
        <taxon>Neoptera</taxon>
        <taxon>Paraneoptera</taxon>
        <taxon>Psocodea</taxon>
        <taxon>Troctomorpha</taxon>
        <taxon>Liposcelidetae</taxon>
        <taxon>Liposcelididae</taxon>
        <taxon>Liposcelis</taxon>
    </lineage>
</organism>
<evidence type="ECO:0000256" key="2">
    <source>
        <dbReference type="ARBA" id="ARBA00004174"/>
    </source>
</evidence>
<keyword evidence="6 13" id="KW-0479">Metal-binding</keyword>
<evidence type="ECO:0000256" key="7">
    <source>
        <dbReference type="ARBA" id="ARBA00022824"/>
    </source>
</evidence>
<keyword evidence="10 13" id="KW-0408">Iron</keyword>
<keyword evidence="7" id="KW-0256">Endoplasmic reticulum</keyword>
<evidence type="ECO:0000256" key="13">
    <source>
        <dbReference type="PIRSR" id="PIRSR602401-1"/>
    </source>
</evidence>